<feature type="transmembrane region" description="Helical" evidence="1">
    <location>
        <begin position="273"/>
        <end position="293"/>
    </location>
</feature>
<evidence type="ECO:0000313" key="3">
    <source>
        <dbReference type="Proteomes" id="UP000824056"/>
    </source>
</evidence>
<evidence type="ECO:0000256" key="1">
    <source>
        <dbReference type="SAM" id="Phobius"/>
    </source>
</evidence>
<feature type="transmembrane region" description="Helical" evidence="1">
    <location>
        <begin position="199"/>
        <end position="218"/>
    </location>
</feature>
<feature type="transmembrane region" description="Helical" evidence="1">
    <location>
        <begin position="332"/>
        <end position="351"/>
    </location>
</feature>
<dbReference type="AlphaFoldDB" id="A0A9D2JSA9"/>
<dbReference type="Pfam" id="PF14264">
    <property type="entry name" value="Glucos_trans_II"/>
    <property type="match status" value="1"/>
</dbReference>
<protein>
    <submittedName>
        <fullName evidence="2">Glucosyltransferase domain-containing protein</fullName>
    </submittedName>
</protein>
<feature type="transmembrane region" description="Helical" evidence="1">
    <location>
        <begin position="163"/>
        <end position="193"/>
    </location>
</feature>
<dbReference type="EMBL" id="DXBG01000049">
    <property type="protein sequence ID" value="HIZ64717.1"/>
    <property type="molecule type" value="Genomic_DNA"/>
</dbReference>
<feature type="transmembrane region" description="Helical" evidence="1">
    <location>
        <begin position="73"/>
        <end position="95"/>
    </location>
</feature>
<keyword evidence="1" id="KW-0472">Membrane</keyword>
<accession>A0A9D2JSA9</accession>
<dbReference type="InterPro" id="IPR025686">
    <property type="entry name" value="Glucos_trans_II"/>
</dbReference>
<reference evidence="2" key="2">
    <citation type="submission" date="2021-04" db="EMBL/GenBank/DDBJ databases">
        <authorList>
            <person name="Gilroy R."/>
        </authorList>
    </citation>
    <scope>NUCLEOTIDE SEQUENCE</scope>
    <source>
        <strain evidence="2">1068</strain>
    </source>
</reference>
<comment type="caution">
    <text evidence="2">The sequence shown here is derived from an EMBL/GenBank/DDBJ whole genome shotgun (WGS) entry which is preliminary data.</text>
</comment>
<name>A0A9D2JSA9_9FIRM</name>
<dbReference type="Proteomes" id="UP000824056">
    <property type="component" value="Unassembled WGS sequence"/>
</dbReference>
<feature type="transmembrane region" description="Helical" evidence="1">
    <location>
        <begin position="12"/>
        <end position="34"/>
    </location>
</feature>
<proteinExistence type="predicted"/>
<keyword evidence="1" id="KW-1133">Transmembrane helix</keyword>
<reference evidence="2" key="1">
    <citation type="journal article" date="2021" name="PeerJ">
        <title>Extensive microbial diversity within the chicken gut microbiome revealed by metagenomics and culture.</title>
        <authorList>
            <person name="Gilroy R."/>
            <person name="Ravi A."/>
            <person name="Getino M."/>
            <person name="Pursley I."/>
            <person name="Horton D.L."/>
            <person name="Alikhan N.F."/>
            <person name="Baker D."/>
            <person name="Gharbi K."/>
            <person name="Hall N."/>
            <person name="Watson M."/>
            <person name="Adriaenssens E.M."/>
            <person name="Foster-Nyarko E."/>
            <person name="Jarju S."/>
            <person name="Secka A."/>
            <person name="Antonio M."/>
            <person name="Oren A."/>
            <person name="Chaudhuri R.R."/>
            <person name="La Ragione R."/>
            <person name="Hildebrand F."/>
            <person name="Pallen M.J."/>
        </authorList>
    </citation>
    <scope>NUCLEOTIDE SEQUENCE</scope>
    <source>
        <strain evidence="2">1068</strain>
    </source>
</reference>
<organism evidence="2 3">
    <name type="scientific">Candidatus Blautia pullicola</name>
    <dbReference type="NCBI Taxonomy" id="2838498"/>
    <lineage>
        <taxon>Bacteria</taxon>
        <taxon>Bacillati</taxon>
        <taxon>Bacillota</taxon>
        <taxon>Clostridia</taxon>
        <taxon>Lachnospirales</taxon>
        <taxon>Lachnospiraceae</taxon>
        <taxon>Blautia</taxon>
    </lineage>
</organism>
<keyword evidence="1" id="KW-0812">Transmembrane</keyword>
<feature type="transmembrane region" description="Helical" evidence="1">
    <location>
        <begin position="132"/>
        <end position="151"/>
    </location>
</feature>
<sequence length="514" mass="58116">MKNYYRKNRKIILAGFCFTLLCFGFMLTTHTVGIDEDTWILESQPSLLWLLQGRFGVYLMNLFLTDNGRYIPFLWDFLAVAAWYASAVVFSFGLFGKREGGTRKLPLFFFLAYYSSLPFVAGEMLNFSNFNFQVSLGMLCCAFAFVLALPAENEKRQKLLPALLLLVLSFSVYQANICLFVTAVVAWCLLGYLEHEQNVWQQAGRCAVLCGGGILLYYSINMLLTRVVGSAGYLSDNYIGWLEESSILKALFLALANIVRVSFGITIQEETIYGGEVICAVSAGFLVWGFLWLLRKQPKGRRAGFAFFCGALMCAPFVLYVILGTYKTHGRVLLALPLAGAVELWLILTFVNSFLWKRLCVAAGAYLLFLNARNMNWLFYEAKLVYDYDKETANQVMYDVLRAGMDYHEKPIVFIGCRTLDKLPIEKAGTIGGSLFAWDDGNNYRMWDFMETQGYVLLPASAEQMEEALQAAEDMPVWPAEGSVKETENTIVVYFSQPTQKWYSVNNVPPENLP</sequence>
<evidence type="ECO:0000313" key="2">
    <source>
        <dbReference type="EMBL" id="HIZ64717.1"/>
    </source>
</evidence>
<gene>
    <name evidence="2" type="ORF">H9809_02245</name>
</gene>
<feature type="transmembrane region" description="Helical" evidence="1">
    <location>
        <begin position="305"/>
        <end position="326"/>
    </location>
</feature>
<feature type="transmembrane region" description="Helical" evidence="1">
    <location>
        <begin position="107"/>
        <end position="126"/>
    </location>
</feature>